<dbReference type="InterPro" id="IPR036412">
    <property type="entry name" value="HAD-like_sf"/>
</dbReference>
<evidence type="ECO:0000313" key="5">
    <source>
        <dbReference type="Proteomes" id="UP000654304"/>
    </source>
</evidence>
<evidence type="ECO:0000256" key="1">
    <source>
        <dbReference type="ARBA" id="ARBA00001946"/>
    </source>
</evidence>
<comment type="cofactor">
    <cofactor evidence="1">
        <name>Mg(2+)</name>
        <dbReference type="ChEBI" id="CHEBI:18420"/>
    </cofactor>
</comment>
<reference evidence="4 5" key="1">
    <citation type="submission" date="2020-08" db="EMBL/GenBank/DDBJ databases">
        <title>Novel species isolated from subtropical streams in China.</title>
        <authorList>
            <person name="Lu H."/>
        </authorList>
    </citation>
    <scope>NUCLEOTIDE SEQUENCE [LARGE SCALE GENOMIC DNA]</scope>
    <source>
        <strain evidence="4 5">CY22W</strain>
    </source>
</reference>
<keyword evidence="3" id="KW-0460">Magnesium</keyword>
<dbReference type="SFLD" id="SFLDG01129">
    <property type="entry name" value="C1.5:_HAD__Beta-PGM__Phosphata"/>
    <property type="match status" value="1"/>
</dbReference>
<evidence type="ECO:0000313" key="4">
    <source>
        <dbReference type="EMBL" id="MBC3931037.1"/>
    </source>
</evidence>
<dbReference type="PRINTS" id="PR00413">
    <property type="entry name" value="HADHALOGNASE"/>
</dbReference>
<keyword evidence="5" id="KW-1185">Reference proteome</keyword>
<dbReference type="RefSeq" id="WP_186902828.1">
    <property type="nucleotide sequence ID" value="NZ_JACOGD010000002.1"/>
</dbReference>
<keyword evidence="2 4" id="KW-0378">Hydrolase</keyword>
<dbReference type="Gene3D" id="1.20.120.1600">
    <property type="match status" value="1"/>
</dbReference>
<accession>A0ABR7A2B8</accession>
<dbReference type="Gene3D" id="3.40.50.1000">
    <property type="entry name" value="HAD superfamily/HAD-like"/>
    <property type="match status" value="1"/>
</dbReference>
<protein>
    <submittedName>
        <fullName evidence="4">HAD family hydrolase</fullName>
    </submittedName>
</protein>
<dbReference type="PANTHER" id="PTHR46470">
    <property type="entry name" value="N-ACYLNEURAMINATE-9-PHOSPHATASE"/>
    <property type="match status" value="1"/>
</dbReference>
<dbReference type="NCBIfam" id="TIGR01549">
    <property type="entry name" value="HAD-SF-IA-v1"/>
    <property type="match status" value="1"/>
</dbReference>
<dbReference type="NCBIfam" id="TIGR01509">
    <property type="entry name" value="HAD-SF-IA-v3"/>
    <property type="match status" value="1"/>
</dbReference>
<organism evidence="4 5">
    <name type="scientific">Undibacterium curvum</name>
    <dbReference type="NCBI Taxonomy" id="2762294"/>
    <lineage>
        <taxon>Bacteria</taxon>
        <taxon>Pseudomonadati</taxon>
        <taxon>Pseudomonadota</taxon>
        <taxon>Betaproteobacteria</taxon>
        <taxon>Burkholderiales</taxon>
        <taxon>Oxalobacteraceae</taxon>
        <taxon>Undibacterium</taxon>
    </lineage>
</organism>
<dbReference type="PANTHER" id="PTHR46470:SF4">
    <property type="entry name" value="5-AMINO-6-(5-PHOSPHO-D-RIBITYLAMINO)URACIL PHOSPHATASE YIGB"/>
    <property type="match status" value="1"/>
</dbReference>
<dbReference type="Proteomes" id="UP000654304">
    <property type="component" value="Unassembled WGS sequence"/>
</dbReference>
<dbReference type="InterPro" id="IPR051400">
    <property type="entry name" value="HAD-like_hydrolase"/>
</dbReference>
<gene>
    <name evidence="4" type="ORF">H8K43_05075</name>
</gene>
<name>A0ABR7A2B8_9BURK</name>
<evidence type="ECO:0000256" key="3">
    <source>
        <dbReference type="ARBA" id="ARBA00022842"/>
    </source>
</evidence>
<dbReference type="InterPro" id="IPR006439">
    <property type="entry name" value="HAD-SF_hydro_IA"/>
</dbReference>
<comment type="caution">
    <text evidence="4">The sequence shown here is derived from an EMBL/GenBank/DDBJ whole genome shotgun (WGS) entry which is preliminary data.</text>
</comment>
<dbReference type="InterPro" id="IPR023214">
    <property type="entry name" value="HAD_sf"/>
</dbReference>
<dbReference type="SUPFAM" id="SSF56784">
    <property type="entry name" value="HAD-like"/>
    <property type="match status" value="1"/>
</dbReference>
<dbReference type="Pfam" id="PF00702">
    <property type="entry name" value="Hydrolase"/>
    <property type="match status" value="1"/>
</dbReference>
<proteinExistence type="predicted"/>
<dbReference type="GO" id="GO:0016787">
    <property type="term" value="F:hydrolase activity"/>
    <property type="evidence" value="ECO:0007669"/>
    <property type="project" value="UniProtKB-KW"/>
</dbReference>
<dbReference type="SFLD" id="SFLDS00003">
    <property type="entry name" value="Haloacid_Dehalogenase"/>
    <property type="match status" value="1"/>
</dbReference>
<dbReference type="EMBL" id="JACOGD010000002">
    <property type="protein sequence ID" value="MBC3931037.1"/>
    <property type="molecule type" value="Genomic_DNA"/>
</dbReference>
<evidence type="ECO:0000256" key="2">
    <source>
        <dbReference type="ARBA" id="ARBA00022801"/>
    </source>
</evidence>
<sequence>MTIKAVLLDLDDTLWPVAPVIRHAEQSLYDWMCLHTPAVCAVHSIDSLRQRRNQLVSTDTRFSYDLWALRHTLLTQVFREHGESEPESRADAAMQVFAHARNQVQLFPDVQTGLQSLGQRFQLGTVSNGFADLEQIGLAPHFQVSLAAHRFGCAKPDPRIFHAACDALGVLPEQTLYVGDDLQLDVLGAQQAGLRSAWMYRHSLSALPAEAAHIQLDLQVSNLHELAQILETLETQ</sequence>